<evidence type="ECO:0000313" key="1">
    <source>
        <dbReference type="EMBL" id="RRT37172.1"/>
    </source>
</evidence>
<reference evidence="1 2" key="1">
    <citation type="journal article" date="2014" name="Agronomy (Basel)">
        <title>A Draft Genome Sequence for Ensete ventricosum, the Drought-Tolerant Tree Against Hunger.</title>
        <authorList>
            <person name="Harrison J."/>
            <person name="Moore K.A."/>
            <person name="Paszkiewicz K."/>
            <person name="Jones T."/>
            <person name="Grant M."/>
            <person name="Ambacheew D."/>
            <person name="Muzemil S."/>
            <person name="Studholme D.J."/>
        </authorList>
    </citation>
    <scope>NUCLEOTIDE SEQUENCE [LARGE SCALE GENOMIC DNA]</scope>
</reference>
<name>A0A426XCI5_ENSVE</name>
<sequence length="105" mass="10932">MNDVEQLHDSGAVIGDGGVALIVVDELVHSSGAQRRANRVGHGCASIDVAHHLRLPLRGLIGFTLTGRIGIALCQRPNHAGPRVLTTASHNLAGVTTVSEPTNCN</sequence>
<dbReference type="EMBL" id="AMZH03022604">
    <property type="protein sequence ID" value="RRT37172.1"/>
    <property type="molecule type" value="Genomic_DNA"/>
</dbReference>
<accession>A0A426XCI5</accession>
<dbReference type="Proteomes" id="UP000287651">
    <property type="component" value="Unassembled WGS sequence"/>
</dbReference>
<proteinExistence type="predicted"/>
<comment type="caution">
    <text evidence="1">The sequence shown here is derived from an EMBL/GenBank/DDBJ whole genome shotgun (WGS) entry which is preliminary data.</text>
</comment>
<dbReference type="AlphaFoldDB" id="A0A426XCI5"/>
<protein>
    <submittedName>
        <fullName evidence="1">Uncharacterized protein</fullName>
    </submittedName>
</protein>
<gene>
    <name evidence="1" type="ORF">B296_00046945</name>
</gene>
<organism evidence="1 2">
    <name type="scientific">Ensete ventricosum</name>
    <name type="common">Abyssinian banana</name>
    <name type="synonym">Musa ensete</name>
    <dbReference type="NCBI Taxonomy" id="4639"/>
    <lineage>
        <taxon>Eukaryota</taxon>
        <taxon>Viridiplantae</taxon>
        <taxon>Streptophyta</taxon>
        <taxon>Embryophyta</taxon>
        <taxon>Tracheophyta</taxon>
        <taxon>Spermatophyta</taxon>
        <taxon>Magnoliopsida</taxon>
        <taxon>Liliopsida</taxon>
        <taxon>Zingiberales</taxon>
        <taxon>Musaceae</taxon>
        <taxon>Ensete</taxon>
    </lineage>
</organism>
<evidence type="ECO:0000313" key="2">
    <source>
        <dbReference type="Proteomes" id="UP000287651"/>
    </source>
</evidence>